<reference evidence="2 3" key="1">
    <citation type="submission" date="2020-08" db="EMBL/GenBank/DDBJ databases">
        <title>Plant Genome Project.</title>
        <authorList>
            <person name="Zhang R.-G."/>
        </authorList>
    </citation>
    <scope>NUCLEOTIDE SEQUENCE [LARGE SCALE GENOMIC DNA]</scope>
    <source>
        <tissue evidence="2">Rhizome</tissue>
    </source>
</reference>
<dbReference type="AlphaFoldDB" id="A0A8J5L2Q6"/>
<accession>A0A8J5L2Q6</accession>
<dbReference type="Proteomes" id="UP000734854">
    <property type="component" value="Unassembled WGS sequence"/>
</dbReference>
<dbReference type="EMBL" id="JACMSC010000008">
    <property type="protein sequence ID" value="KAG6509380.1"/>
    <property type="molecule type" value="Genomic_DNA"/>
</dbReference>
<dbReference type="GO" id="GO:0016020">
    <property type="term" value="C:membrane"/>
    <property type="evidence" value="ECO:0007669"/>
    <property type="project" value="TreeGrafter"/>
</dbReference>
<keyword evidence="3" id="KW-1185">Reference proteome</keyword>
<dbReference type="Pfam" id="PF06697">
    <property type="entry name" value="DUF1191"/>
    <property type="match status" value="1"/>
</dbReference>
<keyword evidence="1" id="KW-1133">Transmembrane helix</keyword>
<keyword evidence="1" id="KW-0472">Membrane</keyword>
<keyword evidence="1" id="KW-0812">Transmembrane</keyword>
<evidence type="ECO:0000256" key="1">
    <source>
        <dbReference type="SAM" id="Phobius"/>
    </source>
</evidence>
<dbReference type="InterPro" id="IPR010605">
    <property type="entry name" value="DUF1191"/>
</dbReference>
<comment type="caution">
    <text evidence="2">The sequence shown here is derived from an EMBL/GenBank/DDBJ whole genome shotgun (WGS) entry which is preliminary data.</text>
</comment>
<dbReference type="PANTHER" id="PTHR33512:SF14">
    <property type="entry name" value="EXPRESSED PROTEIN"/>
    <property type="match status" value="1"/>
</dbReference>
<name>A0A8J5L2Q6_ZINOF</name>
<dbReference type="PANTHER" id="PTHR33512">
    <property type="entry name" value="PROTEIN, PUTATIVE (DUF1191)-RELATED"/>
    <property type="match status" value="1"/>
</dbReference>
<organism evidence="2 3">
    <name type="scientific">Zingiber officinale</name>
    <name type="common">Ginger</name>
    <name type="synonym">Amomum zingiber</name>
    <dbReference type="NCBI Taxonomy" id="94328"/>
    <lineage>
        <taxon>Eukaryota</taxon>
        <taxon>Viridiplantae</taxon>
        <taxon>Streptophyta</taxon>
        <taxon>Embryophyta</taxon>
        <taxon>Tracheophyta</taxon>
        <taxon>Spermatophyta</taxon>
        <taxon>Magnoliopsida</taxon>
        <taxon>Liliopsida</taxon>
        <taxon>Zingiberales</taxon>
        <taxon>Zingiberaceae</taxon>
        <taxon>Zingiber</taxon>
    </lineage>
</organism>
<sequence>MVFSMLQEDHISEFWVSLDPCNLDCDIEPLKSMESLGRCITLLVLLGVLLFTGHCEAQSPGSATGDARSLDTLLQDYAYRALVHPRTGFVYDGTVPSNLTGIRIAAIRLRSGSLRKRGVDSYKEFDIPSDIVVQPYVKRLVLVYQNLGNWSSFYYPLPGYTYLTPVLGLLAYDATNLSATNLPKLDFAATNLPVSINFSNVVVPVPSGVIARCVWFGLNGSPDFRDSESGSICTVFRQGHFSIVVNSSEIVLPPAPSEGPGLSLNPVVSRSNKSKLWKIIVSVIGGIALVLLALLTFFVLKYTRNKKVAKMEQHADAGVSLHTASVGNARVPVASGLRTQPILENELVA</sequence>
<proteinExistence type="predicted"/>
<evidence type="ECO:0000313" key="2">
    <source>
        <dbReference type="EMBL" id="KAG6509380.1"/>
    </source>
</evidence>
<protein>
    <submittedName>
        <fullName evidence="2">Uncharacterized protein</fullName>
    </submittedName>
</protein>
<feature type="transmembrane region" description="Helical" evidence="1">
    <location>
        <begin position="276"/>
        <end position="300"/>
    </location>
</feature>
<gene>
    <name evidence="2" type="ORF">ZIOFF_027367</name>
</gene>
<evidence type="ECO:0000313" key="3">
    <source>
        <dbReference type="Proteomes" id="UP000734854"/>
    </source>
</evidence>